<reference evidence="1" key="1">
    <citation type="submission" date="2021-02" db="EMBL/GenBank/DDBJ databases">
        <authorList>
            <person name="Nowell W R."/>
        </authorList>
    </citation>
    <scope>NUCLEOTIDE SEQUENCE</scope>
</reference>
<gene>
    <name evidence="1" type="ORF">KXQ929_LOCUS52185</name>
</gene>
<dbReference type="Proteomes" id="UP000663868">
    <property type="component" value="Unassembled WGS sequence"/>
</dbReference>
<organism evidence="1 2">
    <name type="scientific">Adineta steineri</name>
    <dbReference type="NCBI Taxonomy" id="433720"/>
    <lineage>
        <taxon>Eukaryota</taxon>
        <taxon>Metazoa</taxon>
        <taxon>Spiralia</taxon>
        <taxon>Gnathifera</taxon>
        <taxon>Rotifera</taxon>
        <taxon>Eurotatoria</taxon>
        <taxon>Bdelloidea</taxon>
        <taxon>Adinetida</taxon>
        <taxon>Adinetidae</taxon>
        <taxon>Adineta</taxon>
    </lineage>
</organism>
<name>A0A820QD04_9BILA</name>
<proteinExistence type="predicted"/>
<dbReference type="AlphaFoldDB" id="A0A820QD04"/>
<comment type="caution">
    <text evidence="1">The sequence shown here is derived from an EMBL/GenBank/DDBJ whole genome shotgun (WGS) entry which is preliminary data.</text>
</comment>
<sequence>MLHTTVTIDQIQEAFDQFNRGQKYLYNNLITTIKDNQTNEIYLVELFDELRDNVDLFENMNEQFLDFLQV</sequence>
<accession>A0A820QD04</accession>
<protein>
    <submittedName>
        <fullName evidence="1">Uncharacterized protein</fullName>
    </submittedName>
</protein>
<evidence type="ECO:0000313" key="2">
    <source>
        <dbReference type="Proteomes" id="UP000663868"/>
    </source>
</evidence>
<dbReference type="EMBL" id="CAJOBB010027129">
    <property type="protein sequence ID" value="CAF4420886.1"/>
    <property type="molecule type" value="Genomic_DNA"/>
</dbReference>
<evidence type="ECO:0000313" key="1">
    <source>
        <dbReference type="EMBL" id="CAF4420886.1"/>
    </source>
</evidence>